<sequence>MSNVFKLQWLALVLLLQVSLLVECQHLESMPLVPGLDEEPSVRIALRGLKAENEAGVIKNAVEWARERKNKVTDTAKSTAEWARVKKNTATDKAKACRDIAAFVSSNRGQCETILRTYAEQKRAACAVSAFNLMIKIFGRETMRGLFDREAHFNSCGSCADAADTMVHACRAGKKPHGPAANAKKENL</sequence>
<feature type="chain" id="PRO_5026194959" description="Secreted protein" evidence="1">
    <location>
        <begin position="25"/>
        <end position="188"/>
    </location>
</feature>
<evidence type="ECO:0008006" key="4">
    <source>
        <dbReference type="Google" id="ProtNLM"/>
    </source>
</evidence>
<dbReference type="EMBL" id="VJMJ01000066">
    <property type="protein sequence ID" value="KAF0739161.1"/>
    <property type="molecule type" value="Genomic_DNA"/>
</dbReference>
<gene>
    <name evidence="2" type="ORF">Ae201684_005088</name>
</gene>
<organism evidence="2 3">
    <name type="scientific">Aphanomyces euteiches</name>
    <dbReference type="NCBI Taxonomy" id="100861"/>
    <lineage>
        <taxon>Eukaryota</taxon>
        <taxon>Sar</taxon>
        <taxon>Stramenopiles</taxon>
        <taxon>Oomycota</taxon>
        <taxon>Saprolegniomycetes</taxon>
        <taxon>Saprolegniales</taxon>
        <taxon>Verrucalvaceae</taxon>
        <taxon>Aphanomyces</taxon>
    </lineage>
</organism>
<comment type="caution">
    <text evidence="2">The sequence shown here is derived from an EMBL/GenBank/DDBJ whole genome shotgun (WGS) entry which is preliminary data.</text>
</comment>
<evidence type="ECO:0000313" key="3">
    <source>
        <dbReference type="Proteomes" id="UP000481153"/>
    </source>
</evidence>
<accession>A0A6G0XG01</accession>
<evidence type="ECO:0000313" key="2">
    <source>
        <dbReference type="EMBL" id="KAF0739161.1"/>
    </source>
</evidence>
<reference evidence="2 3" key="1">
    <citation type="submission" date="2019-07" db="EMBL/GenBank/DDBJ databases">
        <title>Genomics analysis of Aphanomyces spp. identifies a new class of oomycete effector associated with host adaptation.</title>
        <authorList>
            <person name="Gaulin E."/>
        </authorList>
    </citation>
    <scope>NUCLEOTIDE SEQUENCE [LARGE SCALE GENOMIC DNA]</scope>
    <source>
        <strain evidence="2 3">ATCC 201684</strain>
    </source>
</reference>
<dbReference type="VEuPathDB" id="FungiDB:AeMF1_015068"/>
<keyword evidence="3" id="KW-1185">Reference proteome</keyword>
<protein>
    <recommendedName>
        <fullName evidence="4">Secreted protein</fullName>
    </recommendedName>
</protein>
<name>A0A6G0XG01_9STRA</name>
<feature type="signal peptide" evidence="1">
    <location>
        <begin position="1"/>
        <end position="24"/>
    </location>
</feature>
<proteinExistence type="predicted"/>
<dbReference type="Proteomes" id="UP000481153">
    <property type="component" value="Unassembled WGS sequence"/>
</dbReference>
<evidence type="ECO:0000256" key="1">
    <source>
        <dbReference type="SAM" id="SignalP"/>
    </source>
</evidence>
<dbReference type="AlphaFoldDB" id="A0A6G0XG01"/>
<keyword evidence="1" id="KW-0732">Signal</keyword>